<sequence>MAVTVVNQSFITFLNPQSTRLLINCWVKNRHASSGPVRYFPAANSQVKKASKACYLDVSEKKDIILMRTRMLEEEKNDQHDTVLQQCPFEAECRKEIFQLRSIYMS</sequence>
<reference evidence="1" key="1">
    <citation type="submission" date="2021-03" db="EMBL/GenBank/DDBJ databases">
        <authorList>
            <person name="Li Z."/>
            <person name="Yang C."/>
        </authorList>
    </citation>
    <scope>NUCLEOTIDE SEQUENCE</scope>
    <source>
        <strain evidence="1">Dzin_1.0</strain>
        <tissue evidence="1">Leaf</tissue>
    </source>
</reference>
<accession>A0A9D5CXX6</accession>
<organism evidence="1 2">
    <name type="scientific">Dioscorea zingiberensis</name>
    <dbReference type="NCBI Taxonomy" id="325984"/>
    <lineage>
        <taxon>Eukaryota</taxon>
        <taxon>Viridiplantae</taxon>
        <taxon>Streptophyta</taxon>
        <taxon>Embryophyta</taxon>
        <taxon>Tracheophyta</taxon>
        <taxon>Spermatophyta</taxon>
        <taxon>Magnoliopsida</taxon>
        <taxon>Liliopsida</taxon>
        <taxon>Dioscoreales</taxon>
        <taxon>Dioscoreaceae</taxon>
        <taxon>Dioscorea</taxon>
    </lineage>
</organism>
<dbReference type="Proteomes" id="UP001085076">
    <property type="component" value="Miscellaneous, Linkage group lg02"/>
</dbReference>
<keyword evidence="2" id="KW-1185">Reference proteome</keyword>
<protein>
    <submittedName>
        <fullName evidence="1">Uncharacterized protein</fullName>
    </submittedName>
</protein>
<proteinExistence type="predicted"/>
<gene>
    <name evidence="1" type="ORF">J5N97_009628</name>
</gene>
<comment type="caution">
    <text evidence="1">The sequence shown here is derived from an EMBL/GenBank/DDBJ whole genome shotgun (WGS) entry which is preliminary data.</text>
</comment>
<name>A0A9D5CXX6_9LILI</name>
<dbReference type="EMBL" id="JAGGNH010000002">
    <property type="protein sequence ID" value="KAJ0981373.1"/>
    <property type="molecule type" value="Genomic_DNA"/>
</dbReference>
<evidence type="ECO:0000313" key="1">
    <source>
        <dbReference type="EMBL" id="KAJ0981373.1"/>
    </source>
</evidence>
<evidence type="ECO:0000313" key="2">
    <source>
        <dbReference type="Proteomes" id="UP001085076"/>
    </source>
</evidence>
<dbReference type="AlphaFoldDB" id="A0A9D5CXX6"/>
<reference evidence="1" key="2">
    <citation type="journal article" date="2022" name="Hortic Res">
        <title>The genome of Dioscorea zingiberensis sheds light on the biosynthesis, origin and evolution of the medicinally important diosgenin saponins.</title>
        <authorList>
            <person name="Li Y."/>
            <person name="Tan C."/>
            <person name="Li Z."/>
            <person name="Guo J."/>
            <person name="Li S."/>
            <person name="Chen X."/>
            <person name="Wang C."/>
            <person name="Dai X."/>
            <person name="Yang H."/>
            <person name="Song W."/>
            <person name="Hou L."/>
            <person name="Xu J."/>
            <person name="Tong Z."/>
            <person name="Xu A."/>
            <person name="Yuan X."/>
            <person name="Wang W."/>
            <person name="Yang Q."/>
            <person name="Chen L."/>
            <person name="Sun Z."/>
            <person name="Wang K."/>
            <person name="Pan B."/>
            <person name="Chen J."/>
            <person name="Bao Y."/>
            <person name="Liu F."/>
            <person name="Qi X."/>
            <person name="Gang D.R."/>
            <person name="Wen J."/>
            <person name="Li J."/>
        </authorList>
    </citation>
    <scope>NUCLEOTIDE SEQUENCE</scope>
    <source>
        <strain evidence="1">Dzin_1.0</strain>
    </source>
</reference>